<dbReference type="SUPFAM" id="SSF53738">
    <property type="entry name" value="Phosphoglucomutase, first 3 domains"/>
    <property type="match status" value="3"/>
</dbReference>
<evidence type="ECO:0000256" key="4">
    <source>
        <dbReference type="ARBA" id="ARBA00022842"/>
    </source>
</evidence>
<feature type="domain" description="Alpha-D-phosphohexomutase alpha/beta/alpha" evidence="12">
    <location>
        <begin position="266"/>
        <end position="368"/>
    </location>
</feature>
<evidence type="ECO:0000259" key="9">
    <source>
        <dbReference type="Pfam" id="PF00408"/>
    </source>
</evidence>
<dbReference type="Gene3D" id="3.40.120.10">
    <property type="entry name" value="Alpha-D-Glucose-1,6-Bisphosphate, subunit A, domain 3"/>
    <property type="match status" value="3"/>
</dbReference>
<evidence type="ECO:0000256" key="3">
    <source>
        <dbReference type="ARBA" id="ARBA00022723"/>
    </source>
</evidence>
<comment type="caution">
    <text evidence="13">The sequence shown here is derived from an EMBL/GenBank/DDBJ whole genome shotgun (WGS) entry which is preliminary data.</text>
</comment>
<feature type="binding site" evidence="6">
    <location>
        <position position="248"/>
    </location>
    <ligand>
        <name>Mg(2+)</name>
        <dbReference type="ChEBI" id="CHEBI:18420"/>
    </ligand>
</feature>
<comment type="similarity">
    <text evidence="1 6 7">Belongs to the phosphohexose mutase family.</text>
</comment>
<comment type="PTM">
    <text evidence="6">Activated by phosphorylation.</text>
</comment>
<keyword evidence="3 6" id="KW-0479">Metal-binding</keyword>
<dbReference type="InterPro" id="IPR050060">
    <property type="entry name" value="Phosphoglucosamine_mutase"/>
</dbReference>
<feature type="domain" description="Alpha-D-phosphohexomutase C-terminal" evidence="9">
    <location>
        <begin position="375"/>
        <end position="439"/>
    </location>
</feature>
<evidence type="ECO:0000259" key="11">
    <source>
        <dbReference type="Pfam" id="PF02879"/>
    </source>
</evidence>
<evidence type="ECO:0000259" key="12">
    <source>
        <dbReference type="Pfam" id="PF02880"/>
    </source>
</evidence>
<dbReference type="Gene3D" id="3.30.310.50">
    <property type="entry name" value="Alpha-D-phosphohexomutase, C-terminal domain"/>
    <property type="match status" value="1"/>
</dbReference>
<dbReference type="InterPro" id="IPR036900">
    <property type="entry name" value="A-D-PHexomutase_C_sf"/>
</dbReference>
<protein>
    <recommendedName>
        <fullName evidence="6 8">Phosphoglucosamine mutase</fullName>
        <ecNumber evidence="6 8">5.4.2.10</ecNumber>
    </recommendedName>
</protein>
<keyword evidence="4 6" id="KW-0460">Magnesium</keyword>
<name>A0ABQ2GKW7_9DEIO</name>
<dbReference type="PRINTS" id="PR00509">
    <property type="entry name" value="PGMPMM"/>
</dbReference>
<accession>A0ABQ2GKW7</accession>
<feature type="binding site" description="via phosphate group" evidence="6">
    <location>
        <position position="110"/>
    </location>
    <ligand>
        <name>Mg(2+)</name>
        <dbReference type="ChEBI" id="CHEBI:18420"/>
    </ligand>
</feature>
<dbReference type="CDD" id="cd05802">
    <property type="entry name" value="GlmM"/>
    <property type="match status" value="1"/>
</dbReference>
<gene>
    <name evidence="6 13" type="primary">glmM</name>
    <name evidence="13" type="ORF">GCM10010841_06260</name>
</gene>
<dbReference type="EMBL" id="BMOM01000003">
    <property type="protein sequence ID" value="GGM00403.1"/>
    <property type="molecule type" value="Genomic_DNA"/>
</dbReference>
<evidence type="ECO:0000256" key="5">
    <source>
        <dbReference type="ARBA" id="ARBA00023235"/>
    </source>
</evidence>
<proteinExistence type="inferred from homology"/>
<dbReference type="PANTHER" id="PTHR42946">
    <property type="entry name" value="PHOSPHOHEXOSE MUTASE"/>
    <property type="match status" value="1"/>
</dbReference>
<dbReference type="PROSITE" id="PS00710">
    <property type="entry name" value="PGM_PMM"/>
    <property type="match status" value="1"/>
</dbReference>
<organism evidence="13 14">
    <name type="scientific">Deinococcus aerophilus</name>
    <dbReference type="NCBI Taxonomy" id="522488"/>
    <lineage>
        <taxon>Bacteria</taxon>
        <taxon>Thermotogati</taxon>
        <taxon>Deinococcota</taxon>
        <taxon>Deinococci</taxon>
        <taxon>Deinococcales</taxon>
        <taxon>Deinococcaceae</taxon>
        <taxon>Deinococcus</taxon>
    </lineage>
</organism>
<dbReference type="Pfam" id="PF02878">
    <property type="entry name" value="PGM_PMM_I"/>
    <property type="match status" value="1"/>
</dbReference>
<keyword evidence="5 6" id="KW-0413">Isomerase</keyword>
<dbReference type="NCBIfam" id="TIGR01455">
    <property type="entry name" value="glmM"/>
    <property type="match status" value="1"/>
</dbReference>
<dbReference type="HAMAP" id="MF_01554_B">
    <property type="entry name" value="GlmM_B"/>
    <property type="match status" value="1"/>
</dbReference>
<evidence type="ECO:0000259" key="10">
    <source>
        <dbReference type="Pfam" id="PF02878"/>
    </source>
</evidence>
<evidence type="ECO:0000256" key="2">
    <source>
        <dbReference type="ARBA" id="ARBA00022553"/>
    </source>
</evidence>
<dbReference type="InterPro" id="IPR016055">
    <property type="entry name" value="A-D-PHexomutase_a/b/a-I/II/III"/>
</dbReference>
<dbReference type="SUPFAM" id="SSF55957">
    <property type="entry name" value="Phosphoglucomutase, C-terminal domain"/>
    <property type="match status" value="1"/>
</dbReference>
<feature type="modified residue" description="Phosphoserine" evidence="6">
    <location>
        <position position="110"/>
    </location>
</feature>
<dbReference type="InterPro" id="IPR005844">
    <property type="entry name" value="A-D-PHexomutase_a/b/a-I"/>
</dbReference>
<feature type="binding site" evidence="6">
    <location>
        <position position="252"/>
    </location>
    <ligand>
        <name>Mg(2+)</name>
        <dbReference type="ChEBI" id="CHEBI:18420"/>
    </ligand>
</feature>
<feature type="binding site" evidence="6">
    <location>
        <position position="250"/>
    </location>
    <ligand>
        <name>Mg(2+)</name>
        <dbReference type="ChEBI" id="CHEBI:18420"/>
    </ligand>
</feature>
<comment type="cofactor">
    <cofactor evidence="6">
        <name>Mg(2+)</name>
        <dbReference type="ChEBI" id="CHEBI:18420"/>
    </cofactor>
    <text evidence="6">Binds 1 Mg(2+) ion per subunit.</text>
</comment>
<evidence type="ECO:0000313" key="13">
    <source>
        <dbReference type="EMBL" id="GGM00403.1"/>
    </source>
</evidence>
<dbReference type="InterPro" id="IPR005841">
    <property type="entry name" value="Alpha-D-phosphohexomutase_SF"/>
</dbReference>
<comment type="function">
    <text evidence="6 8">Catalyzes the conversion of glucosamine-6-phosphate to glucosamine-1-phosphate.</text>
</comment>
<dbReference type="EC" id="5.4.2.10" evidence="6 8"/>
<dbReference type="InterPro" id="IPR006352">
    <property type="entry name" value="GlmM_bact"/>
</dbReference>
<dbReference type="Pfam" id="PF02880">
    <property type="entry name" value="PGM_PMM_III"/>
    <property type="match status" value="1"/>
</dbReference>
<feature type="active site" description="Phosphoserine intermediate" evidence="6">
    <location>
        <position position="110"/>
    </location>
</feature>
<dbReference type="InterPro" id="IPR016066">
    <property type="entry name" value="A-D-PHexomutase_CS"/>
</dbReference>
<feature type="domain" description="Alpha-D-phosphohexomutase alpha/beta/alpha" evidence="10">
    <location>
        <begin position="10"/>
        <end position="144"/>
    </location>
</feature>
<sequence length="457" mass="48678">MLTGDMSDRTYFGTDGVRAVAGEFPLTPAWVMTLGAAAGEVLMRRSQTGRVSVVIGKDTRQSGDMLEAALAAGLTGRGVDVIHVGVLPTPGVSYLTRHLSADAGVVISASHNPYEDNGIKFFGADGQKLSDATEHEIEAAIDEVARLRPVTGTDLGSVTNYTEAERLYIQYLSALAPDLSGLKIALDCANGAAYRVAPRVFQAAGADVFAVYTTPDGRNINRNCGSTHMDHLQTIVRNGEYDLGIAFDGDADRALFVDSRGNVVHGDHMLLLNARARGERAVVATIMSNMALEVKLQETGIPLERTAVGDRYVHERLHSQGLQLGGEQSGHILFLDLSPTGDGVLTALLTLASMKTLDTTLDALFDELTMYPQTLVNVRVGDKKAIARDETVQLAVSRAEAQLSGKGRVNLRPSGTENLIRVMVEGQDAAEIHEIARVLAGVVEERGLLTASASATS</sequence>
<evidence type="ECO:0000256" key="8">
    <source>
        <dbReference type="RuleBase" id="RU004327"/>
    </source>
</evidence>
<keyword evidence="14" id="KW-1185">Reference proteome</keyword>
<dbReference type="PANTHER" id="PTHR42946:SF1">
    <property type="entry name" value="PHOSPHOGLUCOMUTASE (ALPHA-D-GLUCOSE-1,6-BISPHOSPHATE-DEPENDENT)"/>
    <property type="match status" value="1"/>
</dbReference>
<evidence type="ECO:0000313" key="14">
    <source>
        <dbReference type="Proteomes" id="UP000661918"/>
    </source>
</evidence>
<dbReference type="Pfam" id="PF00408">
    <property type="entry name" value="PGM_PMM_IV"/>
    <property type="match status" value="1"/>
</dbReference>
<keyword evidence="2 6" id="KW-0597">Phosphoprotein</keyword>
<dbReference type="InterPro" id="IPR005845">
    <property type="entry name" value="A-D-PHexomutase_a/b/a-II"/>
</dbReference>
<feature type="domain" description="Alpha-D-phosphohexomutase alpha/beta/alpha" evidence="11">
    <location>
        <begin position="172"/>
        <end position="261"/>
    </location>
</feature>
<dbReference type="Proteomes" id="UP000661918">
    <property type="component" value="Unassembled WGS sequence"/>
</dbReference>
<dbReference type="InterPro" id="IPR005846">
    <property type="entry name" value="A-D-PHexomutase_a/b/a-III"/>
</dbReference>
<evidence type="ECO:0000256" key="7">
    <source>
        <dbReference type="RuleBase" id="RU004326"/>
    </source>
</evidence>
<dbReference type="InterPro" id="IPR005843">
    <property type="entry name" value="A-D-PHexomutase_C"/>
</dbReference>
<dbReference type="NCBIfam" id="NF008139">
    <property type="entry name" value="PRK10887.1"/>
    <property type="match status" value="1"/>
</dbReference>
<evidence type="ECO:0000256" key="6">
    <source>
        <dbReference type="HAMAP-Rule" id="MF_01554"/>
    </source>
</evidence>
<reference evidence="14" key="1">
    <citation type="journal article" date="2019" name="Int. J. Syst. Evol. Microbiol.">
        <title>The Global Catalogue of Microorganisms (GCM) 10K type strain sequencing project: providing services to taxonomists for standard genome sequencing and annotation.</title>
        <authorList>
            <consortium name="The Broad Institute Genomics Platform"/>
            <consortium name="The Broad Institute Genome Sequencing Center for Infectious Disease"/>
            <person name="Wu L."/>
            <person name="Ma J."/>
        </authorList>
    </citation>
    <scope>NUCLEOTIDE SEQUENCE [LARGE SCALE GENOMIC DNA]</scope>
    <source>
        <strain evidence="14">JCM 15443</strain>
    </source>
</reference>
<evidence type="ECO:0000256" key="1">
    <source>
        <dbReference type="ARBA" id="ARBA00010231"/>
    </source>
</evidence>
<dbReference type="Pfam" id="PF02879">
    <property type="entry name" value="PGM_PMM_II"/>
    <property type="match status" value="1"/>
</dbReference>
<comment type="catalytic activity">
    <reaction evidence="6 8">
        <text>alpha-D-glucosamine 1-phosphate = D-glucosamine 6-phosphate</text>
        <dbReference type="Rhea" id="RHEA:23424"/>
        <dbReference type="ChEBI" id="CHEBI:58516"/>
        <dbReference type="ChEBI" id="CHEBI:58725"/>
        <dbReference type="EC" id="5.4.2.10"/>
    </reaction>
</comment>